<organism evidence="1 2">
    <name type="scientific">Pseudolycoriella hygida</name>
    <dbReference type="NCBI Taxonomy" id="35572"/>
    <lineage>
        <taxon>Eukaryota</taxon>
        <taxon>Metazoa</taxon>
        <taxon>Ecdysozoa</taxon>
        <taxon>Arthropoda</taxon>
        <taxon>Hexapoda</taxon>
        <taxon>Insecta</taxon>
        <taxon>Pterygota</taxon>
        <taxon>Neoptera</taxon>
        <taxon>Endopterygota</taxon>
        <taxon>Diptera</taxon>
        <taxon>Nematocera</taxon>
        <taxon>Sciaroidea</taxon>
        <taxon>Sciaridae</taxon>
        <taxon>Pseudolycoriella</taxon>
    </lineage>
</organism>
<name>A0A9Q0MYI9_9DIPT</name>
<dbReference type="AlphaFoldDB" id="A0A9Q0MYI9"/>
<dbReference type="Proteomes" id="UP001151699">
    <property type="component" value="Chromosome X"/>
</dbReference>
<evidence type="ECO:0000313" key="2">
    <source>
        <dbReference type="Proteomes" id="UP001151699"/>
    </source>
</evidence>
<proteinExistence type="predicted"/>
<comment type="caution">
    <text evidence="1">The sequence shown here is derived from an EMBL/GenBank/DDBJ whole genome shotgun (WGS) entry which is preliminary data.</text>
</comment>
<sequence>MTNEKIFDFENTCFIERLASSIITTADVVSYIIAVTSGVVGSRDVICVGMSNISGFEFTFRVRFPWQLRIKAIFRRCNSCDCSNCIFDCITFVLPAHQQSATIFQQNKIFGNNISFIKICCQWPKSLLAFVNNFLRQKAPDQSSGNTKFSYYQIREDVDYNDMKVIIRSNY</sequence>
<reference evidence="1" key="1">
    <citation type="submission" date="2022-07" db="EMBL/GenBank/DDBJ databases">
        <authorList>
            <person name="Trinca V."/>
            <person name="Uliana J.V.C."/>
            <person name="Torres T.T."/>
            <person name="Ward R.J."/>
            <person name="Monesi N."/>
        </authorList>
    </citation>
    <scope>NUCLEOTIDE SEQUENCE</scope>
    <source>
        <strain evidence="1">HSMRA1968</strain>
        <tissue evidence="1">Whole embryos</tissue>
    </source>
</reference>
<protein>
    <submittedName>
        <fullName evidence="1">Uncharacterized protein</fullName>
    </submittedName>
</protein>
<dbReference type="EMBL" id="WJQU01000003">
    <property type="protein sequence ID" value="KAJ6639027.1"/>
    <property type="molecule type" value="Genomic_DNA"/>
</dbReference>
<evidence type="ECO:0000313" key="1">
    <source>
        <dbReference type="EMBL" id="KAJ6639027.1"/>
    </source>
</evidence>
<accession>A0A9Q0MYI9</accession>
<gene>
    <name evidence="1" type="ORF">Bhyg_11766</name>
</gene>
<keyword evidence="2" id="KW-1185">Reference proteome</keyword>